<keyword evidence="3" id="KW-0968">Cytoplasmic vesicle</keyword>
<keyword evidence="7" id="KW-1185">Reference proteome</keyword>
<dbReference type="GO" id="GO:1901981">
    <property type="term" value="F:phosphatidylinositol phosphate binding"/>
    <property type="evidence" value="ECO:0007669"/>
    <property type="project" value="TreeGrafter"/>
</dbReference>
<dbReference type="EMBL" id="JARKIK010000030">
    <property type="protein sequence ID" value="KAK8741643.1"/>
    <property type="molecule type" value="Genomic_DNA"/>
</dbReference>
<dbReference type="Gene3D" id="3.30.450.200">
    <property type="match status" value="1"/>
</dbReference>
<evidence type="ECO:0000256" key="3">
    <source>
        <dbReference type="ARBA" id="ARBA00023329"/>
    </source>
</evidence>
<dbReference type="SMART" id="SM00801">
    <property type="entry name" value="dDENN"/>
    <property type="match status" value="1"/>
</dbReference>
<dbReference type="GO" id="GO:0030136">
    <property type="term" value="C:clathrin-coated vesicle"/>
    <property type="evidence" value="ECO:0007669"/>
    <property type="project" value="UniProtKB-SubCell"/>
</dbReference>
<feature type="compositionally biased region" description="Low complexity" evidence="4">
    <location>
        <begin position="589"/>
        <end position="621"/>
    </location>
</feature>
<dbReference type="InterPro" id="IPR005113">
    <property type="entry name" value="uDENN_dom"/>
</dbReference>
<protein>
    <recommendedName>
        <fullName evidence="5">UDENN domain-containing protein</fullName>
    </recommendedName>
</protein>
<feature type="region of interest" description="Disordered" evidence="4">
    <location>
        <begin position="576"/>
        <end position="621"/>
    </location>
</feature>
<dbReference type="Proteomes" id="UP001445076">
    <property type="component" value="Unassembled WGS sequence"/>
</dbReference>
<accession>A0AAW0XAV5</accession>
<dbReference type="PROSITE" id="PS50211">
    <property type="entry name" value="DENN"/>
    <property type="match status" value="1"/>
</dbReference>
<feature type="compositionally biased region" description="Polar residues" evidence="4">
    <location>
        <begin position="741"/>
        <end position="757"/>
    </location>
</feature>
<dbReference type="Pfam" id="PF03456">
    <property type="entry name" value="uDENN"/>
    <property type="match status" value="1"/>
</dbReference>
<dbReference type="FunFam" id="3.40.50.11500:FF:000001">
    <property type="entry name" value="Putative DENN domain-containing protein 1A"/>
    <property type="match status" value="1"/>
</dbReference>
<dbReference type="Gene3D" id="6.10.140.1000">
    <property type="match status" value="1"/>
</dbReference>
<dbReference type="PANTHER" id="PTHR13196:SF14">
    <property type="entry name" value="UDENN DOMAIN-CONTAINING PROTEIN"/>
    <property type="match status" value="1"/>
</dbReference>
<feature type="compositionally biased region" description="Acidic residues" evidence="4">
    <location>
        <begin position="675"/>
        <end position="686"/>
    </location>
</feature>
<comment type="subcellular location">
    <subcellularLocation>
        <location evidence="1">Cytoplasmic vesicle</location>
        <location evidence="1">Clathrin-coated vesicle</location>
    </subcellularLocation>
</comment>
<evidence type="ECO:0000256" key="2">
    <source>
        <dbReference type="ARBA" id="ARBA00022658"/>
    </source>
</evidence>
<feature type="non-terminal residue" evidence="6">
    <location>
        <position position="1"/>
    </location>
</feature>
<dbReference type="FunFam" id="3.30.450.200:FF:000003">
    <property type="entry name" value="DENN domain containing 1A"/>
    <property type="match status" value="1"/>
</dbReference>
<dbReference type="GO" id="GO:0005829">
    <property type="term" value="C:cytosol"/>
    <property type="evidence" value="ECO:0007669"/>
    <property type="project" value="TreeGrafter"/>
</dbReference>
<feature type="region of interest" description="Disordered" evidence="4">
    <location>
        <begin position="425"/>
        <end position="506"/>
    </location>
</feature>
<proteinExistence type="predicted"/>
<feature type="compositionally biased region" description="Polar residues" evidence="4">
    <location>
        <begin position="725"/>
        <end position="734"/>
    </location>
</feature>
<dbReference type="Pfam" id="PF02141">
    <property type="entry name" value="DENN"/>
    <property type="match status" value="1"/>
</dbReference>
<evidence type="ECO:0000256" key="1">
    <source>
        <dbReference type="ARBA" id="ARBA00004132"/>
    </source>
</evidence>
<dbReference type="GO" id="GO:0006897">
    <property type="term" value="P:endocytosis"/>
    <property type="evidence" value="ECO:0007669"/>
    <property type="project" value="TreeGrafter"/>
</dbReference>
<keyword evidence="2" id="KW-0344">Guanine-nucleotide releasing factor</keyword>
<sequence>AETSGGHEVGHRLFSSIMGSRLRENPRRLLECWCEVVGPKGRDRPAWIIQKFPNSYNNEEILKCVPQFAFPCSFESLTVQHFSFVLTSLDSKWTYGFCRHAPGAETALVILSHLPWHETFYKLLNHLSEMMSSDKTSDMASCLQNIYKFPVPPPGSDITIPYGESKRNLAEYYNAVDTNNMIIIFASMLYERRIIIVSKRLSRLSACVQAANSVIYPMQWQHIYIPVLPQHLLDYLLAPMPFLIGVNTLLLSKVQMDDVGEAVILDADNNIVKTPFNDIDTLPDEVVMNLKRNLKASNNMLGDSVARAFLRALVQLIGNYKEALQFREEDSKITFNREKFVAIRPPNFQPFVEKMLELQIFQQFIEERLERLNSGKQTSDEFELEVSVHCEKSSSKVKQQYKQFVTNVRKEGGAIVKTMKNKTNPAVKSAVKSVTKGGKQVKEKSRQTYKDLRGKIKDFQQPRPDDGGMAPTWVNGESPQKPRSAPSSPVQSVKRRPRTVGGNVTGFSAKATYKRASQINIREDTNILPVTRKYELIETGSGIISPSSTDSLSTPSPQSIDLMGEMEEIIRAKLGQDSEIDGEGGNSSTGGSSQSISVPSSVRNSPGSRSASGVSSTAAVQQSLKDNPASLMASKKHLSASLTSLPLIDLSLNIELPPPIMASFGYRFPVTFDDDNGGGGGEDEDVVGSPSSSHFRSPKLLHDDTDATDTVYGNDGSSVLDENIWGQTQLSPNSHSPPRPSVSNVSAVCTSHSTSTRGHARSGRVGSGPNFSGVPTR</sequence>
<reference evidence="6 7" key="1">
    <citation type="journal article" date="2024" name="BMC Genomics">
        <title>Genome assembly of redclaw crayfish (Cherax quadricarinatus) provides insights into its immune adaptation and hypoxia tolerance.</title>
        <authorList>
            <person name="Liu Z."/>
            <person name="Zheng J."/>
            <person name="Li H."/>
            <person name="Fang K."/>
            <person name="Wang S."/>
            <person name="He J."/>
            <person name="Zhou D."/>
            <person name="Weng S."/>
            <person name="Chi M."/>
            <person name="Gu Z."/>
            <person name="He J."/>
            <person name="Li F."/>
            <person name="Wang M."/>
        </authorList>
    </citation>
    <scope>NUCLEOTIDE SEQUENCE [LARGE SCALE GENOMIC DNA]</scope>
    <source>
        <strain evidence="6">ZL_2023a</strain>
    </source>
</reference>
<dbReference type="PANTHER" id="PTHR13196">
    <property type="entry name" value="DENN DOMAIN-CONTAINING"/>
    <property type="match status" value="1"/>
</dbReference>
<evidence type="ECO:0000259" key="5">
    <source>
        <dbReference type="PROSITE" id="PS50211"/>
    </source>
</evidence>
<evidence type="ECO:0000313" key="6">
    <source>
        <dbReference type="EMBL" id="KAK8741643.1"/>
    </source>
</evidence>
<dbReference type="SMART" id="SM00800">
    <property type="entry name" value="uDENN"/>
    <property type="match status" value="1"/>
</dbReference>
<dbReference type="InterPro" id="IPR005112">
    <property type="entry name" value="dDENN_dom"/>
</dbReference>
<feature type="region of interest" description="Disordered" evidence="4">
    <location>
        <begin position="675"/>
        <end position="777"/>
    </location>
</feature>
<feature type="compositionally biased region" description="Basic and acidic residues" evidence="4">
    <location>
        <begin position="440"/>
        <end position="466"/>
    </location>
</feature>
<feature type="domain" description="UDENN" evidence="5">
    <location>
        <begin position="31"/>
        <end position="375"/>
    </location>
</feature>
<organism evidence="6 7">
    <name type="scientific">Cherax quadricarinatus</name>
    <name type="common">Australian red claw crayfish</name>
    <dbReference type="NCBI Taxonomy" id="27406"/>
    <lineage>
        <taxon>Eukaryota</taxon>
        <taxon>Metazoa</taxon>
        <taxon>Ecdysozoa</taxon>
        <taxon>Arthropoda</taxon>
        <taxon>Crustacea</taxon>
        <taxon>Multicrustacea</taxon>
        <taxon>Malacostraca</taxon>
        <taxon>Eumalacostraca</taxon>
        <taxon>Eucarida</taxon>
        <taxon>Decapoda</taxon>
        <taxon>Pleocyemata</taxon>
        <taxon>Astacidea</taxon>
        <taxon>Parastacoidea</taxon>
        <taxon>Parastacidae</taxon>
        <taxon>Cherax</taxon>
    </lineage>
</organism>
<evidence type="ECO:0000313" key="7">
    <source>
        <dbReference type="Proteomes" id="UP001445076"/>
    </source>
</evidence>
<dbReference type="InterPro" id="IPR037516">
    <property type="entry name" value="Tripartite_DENN"/>
</dbReference>
<gene>
    <name evidence="6" type="ORF">OTU49_002317</name>
</gene>
<dbReference type="Pfam" id="PF03455">
    <property type="entry name" value="dDENN"/>
    <property type="match status" value="1"/>
</dbReference>
<dbReference type="Gene3D" id="3.40.50.11500">
    <property type="match status" value="1"/>
</dbReference>
<dbReference type="GO" id="GO:0005085">
    <property type="term" value="F:guanyl-nucleotide exchange factor activity"/>
    <property type="evidence" value="ECO:0007669"/>
    <property type="project" value="UniProtKB-KW"/>
</dbReference>
<dbReference type="InterPro" id="IPR043153">
    <property type="entry name" value="DENN_C"/>
</dbReference>
<dbReference type="InterPro" id="IPR001194">
    <property type="entry name" value="cDENN_dom"/>
</dbReference>
<dbReference type="AlphaFoldDB" id="A0AAW0XAV5"/>
<dbReference type="InterPro" id="IPR040032">
    <property type="entry name" value="DENND1A/B/C"/>
</dbReference>
<comment type="caution">
    <text evidence="6">The sequence shown here is derived from an EMBL/GenBank/DDBJ whole genome shotgun (WGS) entry which is preliminary data.</text>
</comment>
<dbReference type="GO" id="GO:0032456">
    <property type="term" value="P:endocytic recycling"/>
    <property type="evidence" value="ECO:0007669"/>
    <property type="project" value="TreeGrafter"/>
</dbReference>
<dbReference type="SMART" id="SM00799">
    <property type="entry name" value="DENN"/>
    <property type="match status" value="1"/>
</dbReference>
<evidence type="ECO:0000256" key="4">
    <source>
        <dbReference type="SAM" id="MobiDB-lite"/>
    </source>
</evidence>
<name>A0AAW0XAV5_CHEQU</name>